<dbReference type="NCBIfam" id="TIGR03025">
    <property type="entry name" value="EPS_sugtrans"/>
    <property type="match status" value="1"/>
</dbReference>
<dbReference type="AlphaFoldDB" id="A0A6I6JGK1"/>
<evidence type="ECO:0000256" key="5">
    <source>
        <dbReference type="ARBA" id="ARBA00022989"/>
    </source>
</evidence>
<feature type="transmembrane region" description="Helical" evidence="7">
    <location>
        <begin position="269"/>
        <end position="290"/>
    </location>
</feature>
<accession>A0A6I6JGK1</accession>
<reference evidence="9 10" key="1">
    <citation type="submission" date="2019-11" db="EMBL/GenBank/DDBJ databases">
        <authorList>
            <person name="Zheng R.K."/>
            <person name="Sun C.M."/>
        </authorList>
    </citation>
    <scope>NUCLEOTIDE SEQUENCE [LARGE SCALE GENOMIC DNA]</scope>
    <source>
        <strain evidence="9 10">SRB007</strain>
    </source>
</reference>
<dbReference type="PANTHER" id="PTHR30576:SF21">
    <property type="entry name" value="UDP-GLUCOSE:UNDECAPRENYL-PHOSPHATE GLUCOSE-1-PHOSPHATE TRANSFERASE"/>
    <property type="match status" value="1"/>
</dbReference>
<dbReference type="Pfam" id="PF02397">
    <property type="entry name" value="Bac_transf"/>
    <property type="match status" value="1"/>
</dbReference>
<evidence type="ECO:0000256" key="1">
    <source>
        <dbReference type="ARBA" id="ARBA00004141"/>
    </source>
</evidence>
<evidence type="ECO:0000256" key="7">
    <source>
        <dbReference type="SAM" id="Phobius"/>
    </source>
</evidence>
<dbReference type="GO" id="GO:0016020">
    <property type="term" value="C:membrane"/>
    <property type="evidence" value="ECO:0007669"/>
    <property type="project" value="UniProtKB-SubCell"/>
</dbReference>
<keyword evidence="6 7" id="KW-0472">Membrane</keyword>
<keyword evidence="5 7" id="KW-1133">Transmembrane helix</keyword>
<keyword evidence="4 7" id="KW-0812">Transmembrane</keyword>
<evidence type="ECO:0000313" key="10">
    <source>
        <dbReference type="Proteomes" id="UP000428328"/>
    </source>
</evidence>
<dbReference type="GO" id="GO:0089702">
    <property type="term" value="F:undecaprenyl-phosphate glucose phosphotransferase activity"/>
    <property type="evidence" value="ECO:0007669"/>
    <property type="project" value="TreeGrafter"/>
</dbReference>
<proteinExistence type="inferred from homology"/>
<dbReference type="InterPro" id="IPR003362">
    <property type="entry name" value="Bact_transf"/>
</dbReference>
<dbReference type="InterPro" id="IPR017475">
    <property type="entry name" value="EPS_sugar_tfrase"/>
</dbReference>
<organism evidence="9 10">
    <name type="scientific">Pseudodesulfovibrio cashew</name>
    <dbReference type="NCBI Taxonomy" id="2678688"/>
    <lineage>
        <taxon>Bacteria</taxon>
        <taxon>Pseudomonadati</taxon>
        <taxon>Thermodesulfobacteriota</taxon>
        <taxon>Desulfovibrionia</taxon>
        <taxon>Desulfovibrionales</taxon>
        <taxon>Desulfovibrionaceae</taxon>
    </lineage>
</organism>
<sequence length="452" mass="51353">MVAIASIRVFKDFLFLSLALVFCSMFVFNDVSEMLSVCQGRCFDLAALAGVILVSSCIVHLALYVKMRDKADGHSSLFISLILATNVAFLIYWQTDLFLRLEEMVMFILCLFGLFQSFWIVLSRHWQKIPGLAHRVVIVGNGELADEMRGLALASGGRYQFRDYIECAPGEFADTAAQVDNPSNRILERAKQVKANKLVVSLSERRGSFPLQEVLSCKLSGMEILDAPEFYERVNKKLMLENITPSWFIFAKGFKIVGLRRIVKRLIDIALSLVGILGVSPFLPLVALAIKLDSPGPILFKQVRVGKGDVPFVIYKFRSMRQDAEKESGAVWARKNDSRITTLGAFLRKSRIDEIPQLFNVLEGSMSLVGPRPERPEFVKDLKKIIPYYSERHFVKPGITGWAQVRYPYGASVEDAIEKLRYDLYYIKNYTLLFDFRIMFDTISVMMKKLGR</sequence>
<evidence type="ECO:0000313" key="9">
    <source>
        <dbReference type="EMBL" id="QGY39187.1"/>
    </source>
</evidence>
<dbReference type="NCBIfam" id="TIGR03013">
    <property type="entry name" value="EpsB_2"/>
    <property type="match status" value="1"/>
</dbReference>
<dbReference type="PANTHER" id="PTHR30576">
    <property type="entry name" value="COLANIC BIOSYNTHESIS UDP-GLUCOSE LIPID CARRIER TRANSFERASE"/>
    <property type="match status" value="1"/>
</dbReference>
<feature type="transmembrane region" description="Helical" evidence="7">
    <location>
        <begin position="77"/>
        <end position="93"/>
    </location>
</feature>
<evidence type="ECO:0000256" key="6">
    <source>
        <dbReference type="ARBA" id="ARBA00023136"/>
    </source>
</evidence>
<evidence type="ECO:0000256" key="3">
    <source>
        <dbReference type="ARBA" id="ARBA00022679"/>
    </source>
</evidence>
<keyword evidence="10" id="KW-1185">Reference proteome</keyword>
<evidence type="ECO:0000259" key="8">
    <source>
        <dbReference type="Pfam" id="PF02397"/>
    </source>
</evidence>
<gene>
    <name evidence="9" type="ORF">GM415_03290</name>
</gene>
<dbReference type="EMBL" id="CP046400">
    <property type="protein sequence ID" value="QGY39187.1"/>
    <property type="molecule type" value="Genomic_DNA"/>
</dbReference>
<comment type="similarity">
    <text evidence="2">Belongs to the bacterial sugar transferase family.</text>
</comment>
<evidence type="ECO:0000256" key="2">
    <source>
        <dbReference type="ARBA" id="ARBA00006464"/>
    </source>
</evidence>
<feature type="domain" description="Bacterial sugar transferase" evidence="8">
    <location>
        <begin position="264"/>
        <end position="448"/>
    </location>
</feature>
<feature type="transmembrane region" description="Helical" evidence="7">
    <location>
        <begin position="105"/>
        <end position="122"/>
    </location>
</feature>
<dbReference type="InterPro" id="IPR017464">
    <property type="entry name" value="Sugar_tfrase_EpsB_2"/>
</dbReference>
<evidence type="ECO:0000256" key="4">
    <source>
        <dbReference type="ARBA" id="ARBA00022692"/>
    </source>
</evidence>
<keyword evidence="3 9" id="KW-0808">Transferase</keyword>
<protein>
    <submittedName>
        <fullName evidence="9">TIGR03013 family PEP-CTERM/XrtA system glycosyltransferase</fullName>
    </submittedName>
</protein>
<comment type="subcellular location">
    <subcellularLocation>
        <location evidence="1">Membrane</location>
        <topology evidence="1">Multi-pass membrane protein</topology>
    </subcellularLocation>
</comment>
<dbReference type="KEGG" id="psel:GM415_03290"/>
<name>A0A6I6JGK1_9BACT</name>
<dbReference type="Proteomes" id="UP000428328">
    <property type="component" value="Chromosome"/>
</dbReference>
<dbReference type="GO" id="GO:0009242">
    <property type="term" value="P:colanic acid biosynthetic process"/>
    <property type="evidence" value="ECO:0007669"/>
    <property type="project" value="TreeGrafter"/>
</dbReference>
<feature type="transmembrane region" description="Helical" evidence="7">
    <location>
        <begin position="45"/>
        <end position="65"/>
    </location>
</feature>
<dbReference type="RefSeq" id="WP_158946412.1">
    <property type="nucleotide sequence ID" value="NZ_CP046400.1"/>
</dbReference>